<dbReference type="Pfam" id="PF01575">
    <property type="entry name" value="MaoC_dehydratas"/>
    <property type="match status" value="1"/>
</dbReference>
<feature type="compositionally biased region" description="Basic and acidic residues" evidence="1">
    <location>
        <begin position="866"/>
        <end position="875"/>
    </location>
</feature>
<dbReference type="GO" id="GO:0003857">
    <property type="term" value="F:(3S)-3-hydroxyacyl-CoA dehydrogenase (NAD+) activity"/>
    <property type="evidence" value="ECO:0007669"/>
    <property type="project" value="TreeGrafter"/>
</dbReference>
<dbReference type="Gene3D" id="3.10.129.10">
    <property type="entry name" value="Hotdog Thioesterase"/>
    <property type="match status" value="2"/>
</dbReference>
<feature type="compositionally biased region" description="Low complexity" evidence="1">
    <location>
        <begin position="832"/>
        <end position="850"/>
    </location>
</feature>
<dbReference type="Gene3D" id="2.30.30.190">
    <property type="entry name" value="CAP Gly-rich-like domain"/>
    <property type="match status" value="1"/>
</dbReference>
<dbReference type="GO" id="GO:0044594">
    <property type="term" value="F:17-beta-hydroxysteroid dehydrogenase (NAD+) activity"/>
    <property type="evidence" value="ECO:0007669"/>
    <property type="project" value="TreeGrafter"/>
</dbReference>
<dbReference type="SUPFAM" id="SSF74924">
    <property type="entry name" value="Cap-Gly domain"/>
    <property type="match status" value="1"/>
</dbReference>
<feature type="region of interest" description="Disordered" evidence="1">
    <location>
        <begin position="1011"/>
        <end position="1080"/>
    </location>
</feature>
<feature type="region of interest" description="Disordered" evidence="1">
    <location>
        <begin position="491"/>
        <end position="515"/>
    </location>
</feature>
<dbReference type="PROSITE" id="PS00845">
    <property type="entry name" value="CAP_GLY_1"/>
    <property type="match status" value="1"/>
</dbReference>
<name>A0A136JFN4_9PEZI</name>
<reference evidence="4" key="1">
    <citation type="submission" date="2016-02" db="EMBL/GenBank/DDBJ databases">
        <title>Draft genome sequence of Microdochium bolleyi, a fungal endophyte of beachgrass.</title>
        <authorList>
            <consortium name="DOE Joint Genome Institute"/>
            <person name="David A.S."/>
            <person name="May G."/>
            <person name="Haridas S."/>
            <person name="Lim J."/>
            <person name="Wang M."/>
            <person name="Labutti K."/>
            <person name="Lipzen A."/>
            <person name="Barry K."/>
            <person name="Grigoriev I.V."/>
        </authorList>
    </citation>
    <scope>NUCLEOTIDE SEQUENCE [LARGE SCALE GENOMIC DNA]</scope>
    <source>
        <strain evidence="4">J235TASD1</strain>
    </source>
</reference>
<dbReference type="SUPFAM" id="SSF54637">
    <property type="entry name" value="Thioesterase/thiol ester dehydrase-isomerase"/>
    <property type="match status" value="2"/>
</dbReference>
<organism evidence="3 4">
    <name type="scientific">Microdochium bolleyi</name>
    <dbReference type="NCBI Taxonomy" id="196109"/>
    <lineage>
        <taxon>Eukaryota</taxon>
        <taxon>Fungi</taxon>
        <taxon>Dikarya</taxon>
        <taxon>Ascomycota</taxon>
        <taxon>Pezizomycotina</taxon>
        <taxon>Sordariomycetes</taxon>
        <taxon>Xylariomycetidae</taxon>
        <taxon>Xylariales</taxon>
        <taxon>Microdochiaceae</taxon>
        <taxon>Microdochium</taxon>
    </lineage>
</organism>
<dbReference type="STRING" id="196109.A0A136JFN4"/>
<dbReference type="Proteomes" id="UP000070501">
    <property type="component" value="Unassembled WGS sequence"/>
</dbReference>
<protein>
    <recommendedName>
        <fullName evidence="2">CAP-Gly domain-containing protein</fullName>
    </recommendedName>
</protein>
<dbReference type="Pfam" id="PF22622">
    <property type="entry name" value="MFE-2_hydrat-2_N"/>
    <property type="match status" value="1"/>
</dbReference>
<feature type="compositionally biased region" description="Acidic residues" evidence="1">
    <location>
        <begin position="1011"/>
        <end position="1036"/>
    </location>
</feature>
<feature type="domain" description="CAP-Gly" evidence="2">
    <location>
        <begin position="375"/>
        <end position="421"/>
    </location>
</feature>
<dbReference type="PANTHER" id="PTHR13078">
    <property type="entry name" value="PEROXISOMAL MULTIFUNCTIONAL ENZYME TYPE 2-RELATED"/>
    <property type="match status" value="1"/>
</dbReference>
<accession>A0A136JFN4</accession>
<evidence type="ECO:0000313" key="3">
    <source>
        <dbReference type="EMBL" id="KXJ95949.1"/>
    </source>
</evidence>
<evidence type="ECO:0000313" key="4">
    <source>
        <dbReference type="Proteomes" id="UP000070501"/>
    </source>
</evidence>
<dbReference type="GO" id="GO:0004300">
    <property type="term" value="F:enoyl-CoA hydratase activity"/>
    <property type="evidence" value="ECO:0007669"/>
    <property type="project" value="TreeGrafter"/>
</dbReference>
<dbReference type="PANTHER" id="PTHR13078:SF57">
    <property type="entry name" value="DEHYDRATASE, PUTATIVE (AFU_ORTHOLOGUE AFUA_5G00640)-RELATED"/>
    <property type="match status" value="1"/>
</dbReference>
<dbReference type="SUPFAM" id="SSF52058">
    <property type="entry name" value="L domain-like"/>
    <property type="match status" value="1"/>
</dbReference>
<dbReference type="GO" id="GO:0005777">
    <property type="term" value="C:peroxisome"/>
    <property type="evidence" value="ECO:0007669"/>
    <property type="project" value="TreeGrafter"/>
</dbReference>
<dbReference type="InterPro" id="IPR029069">
    <property type="entry name" value="HotDog_dom_sf"/>
</dbReference>
<gene>
    <name evidence="3" type="ORF">Micbo1qcDRAFT_192826</name>
</gene>
<dbReference type="InterPro" id="IPR032675">
    <property type="entry name" value="LRR_dom_sf"/>
</dbReference>
<dbReference type="Gene3D" id="3.80.10.10">
    <property type="entry name" value="Ribonuclease Inhibitor"/>
    <property type="match status" value="2"/>
</dbReference>
<dbReference type="PROSITE" id="PS50245">
    <property type="entry name" value="CAP_GLY_2"/>
    <property type="match status" value="1"/>
</dbReference>
<proteinExistence type="predicted"/>
<evidence type="ECO:0000256" key="1">
    <source>
        <dbReference type="SAM" id="MobiDB-lite"/>
    </source>
</evidence>
<dbReference type="InParanoid" id="A0A136JFN4"/>
<dbReference type="AlphaFoldDB" id="A0A136JFN4"/>
<keyword evidence="4" id="KW-1185">Reference proteome</keyword>
<dbReference type="InterPro" id="IPR002539">
    <property type="entry name" value="MaoC-like_dom"/>
</dbReference>
<feature type="region of interest" description="Disordered" evidence="1">
    <location>
        <begin position="829"/>
        <end position="875"/>
    </location>
</feature>
<evidence type="ECO:0000259" key="2">
    <source>
        <dbReference type="PROSITE" id="PS50245"/>
    </source>
</evidence>
<dbReference type="InterPro" id="IPR054357">
    <property type="entry name" value="MFE-2_N"/>
</dbReference>
<dbReference type="EMBL" id="KQ964246">
    <property type="protein sequence ID" value="KXJ95949.1"/>
    <property type="molecule type" value="Genomic_DNA"/>
</dbReference>
<dbReference type="SMART" id="SM01052">
    <property type="entry name" value="CAP_GLY"/>
    <property type="match status" value="1"/>
</dbReference>
<sequence length="1113" mass="120353">MSGPGVGFEYPAVPTAWLKRDVLLFAASIGATDQELHFLYELDPNFSVFPTYSLILPFKKDTQEVVDFYAAQKAVKIPGVPEFDARRVVDGQRKIEFLKPLPTTSEGKKFEIRTKVVGVYDKGRPGSVVETQTDIVDAASGEVYSRVIGSGFYIGQGNWGGPKGPATENYPPPKGKKPDVVFEHQTTAETALLYRLNGDYNPLHAHPEPGKKMGFGGAIIHGLYSFNSTAHGLLQRFGGSDPANIKEFQARFAAPVKPGDKLVTSAWRTGEVSSDGFEEIRFSVAVEGGKQVLSNGKTLIKVTGDSKSKLCLMDPGICQASLQQRKRGHLGYSVLSFEACQSWDVTVAMASVPPTVQVGDRLSYDGAACTVRFVGTVKGTSGSWLGVEWDDPARGKHDGSHKGERYFTCTSQSPTAASFVRPTRPAEPARGFLEALVEKYTAELADTAVIKFSGKVAEEVGFDKTRRQQANLGELRVAILDGERIVSAYGPQKLDGEKTADQGGDTGSVPSPSSIAHTCPKVRDVDLSRNLFRQVGSVVEICAELPALRTLRLNGNRFEAVLDDEKFQQDSSRDALRGLEELALEETMLSWDEICHICSRCERLASLSASTNQLARLNATSSLLSSSLTSNLVALTLEFNDFTSLADIASLGCLQALRNLHLKGNNIETLLPKTQPGSTSTDTELEDEALALAKLNPTQYPPSSPLPVFSSSVQYLDISYNKVDSWDFIDGLHICFPGLTALRFAHNPIYDNPDPDNLATSSSMPSSSTTATTKNLTEEAYMFTVARLANLKALNFGTISPNDRQDAEMFYLSRIGKQLAASVSVPVPPTPAVAASSSSSSSPSTPGPGAAEKKQREQAQAQTHETQADARVKEQEEAFVRRHHPRFAALCELYGAPAVVRRHEVNPAFIEARLITVHLTLCHPTSSSPPSSSPGQAPDEEEIYNKTVQLPKGMDMYAVKGIVAKLFASATTPRVLLPEDSTETTTTRRRPLPPVRPLDLRLVWETGEWDPVADFDQEVDDSSDDEEGAAAADADDGNGSRPAATATATAAPTGLVEGREGGQGGAAVEESTRAGGKWIKREVELPDGPRQLGFCVDGPEVRIRVELRNTSQL</sequence>
<feature type="compositionally biased region" description="Low complexity" evidence="1">
    <location>
        <begin position="1037"/>
        <end position="1056"/>
    </location>
</feature>
<dbReference type="Pfam" id="PF01302">
    <property type="entry name" value="CAP_GLY"/>
    <property type="match status" value="1"/>
</dbReference>
<dbReference type="CDD" id="cd03448">
    <property type="entry name" value="HDE_HSD"/>
    <property type="match status" value="1"/>
</dbReference>
<dbReference type="InterPro" id="IPR036859">
    <property type="entry name" value="CAP-Gly_dom_sf"/>
</dbReference>
<dbReference type="GO" id="GO:0006635">
    <property type="term" value="P:fatty acid beta-oxidation"/>
    <property type="evidence" value="ECO:0007669"/>
    <property type="project" value="TreeGrafter"/>
</dbReference>
<dbReference type="InterPro" id="IPR000938">
    <property type="entry name" value="CAP-Gly_domain"/>
</dbReference>
<dbReference type="OrthoDB" id="5273213at2759"/>